<comment type="caution">
    <text evidence="1">The sequence shown here is derived from an EMBL/GenBank/DDBJ whole genome shotgun (WGS) entry which is preliminary data.</text>
</comment>
<evidence type="ECO:0000313" key="2">
    <source>
        <dbReference type="Proteomes" id="UP000622797"/>
    </source>
</evidence>
<reference evidence="1" key="2">
    <citation type="submission" date="2020-05" db="EMBL/GenBank/DDBJ databases">
        <authorList>
            <person name="Kim H.-S."/>
            <person name="Proctor R.H."/>
            <person name="Brown D.W."/>
        </authorList>
    </citation>
    <scope>NUCLEOTIDE SEQUENCE</scope>
    <source>
        <strain evidence="1">NRRL 20472</strain>
    </source>
</reference>
<evidence type="ECO:0000313" key="1">
    <source>
        <dbReference type="EMBL" id="KAF4970140.1"/>
    </source>
</evidence>
<reference evidence="1" key="1">
    <citation type="journal article" date="2020" name="BMC Genomics">
        <title>Correction to: Identification and distribution of gene clusters required for synthesis of sphingolipid metabolism inhibitors in diverse species of the filamentous fungus Fusarium.</title>
        <authorList>
            <person name="Kim H.S."/>
            <person name="Lohmar J.M."/>
            <person name="Busman M."/>
            <person name="Brown D.W."/>
            <person name="Naumann T.A."/>
            <person name="Divon H.H."/>
            <person name="Lysoe E."/>
            <person name="Uhlig S."/>
            <person name="Proctor R.H."/>
        </authorList>
    </citation>
    <scope>NUCLEOTIDE SEQUENCE</scope>
    <source>
        <strain evidence="1">NRRL 20472</strain>
    </source>
</reference>
<dbReference type="Proteomes" id="UP000622797">
    <property type="component" value="Unassembled WGS sequence"/>
</dbReference>
<keyword evidence="2" id="KW-1185">Reference proteome</keyword>
<name>A0A8H4U5A7_9HYPO</name>
<proteinExistence type="predicted"/>
<gene>
    <name evidence="1" type="ORF">FSARC_2737</name>
</gene>
<accession>A0A8H4U5A7</accession>
<organism evidence="1 2">
    <name type="scientific">Fusarium sarcochroum</name>
    <dbReference type="NCBI Taxonomy" id="1208366"/>
    <lineage>
        <taxon>Eukaryota</taxon>
        <taxon>Fungi</taxon>
        <taxon>Dikarya</taxon>
        <taxon>Ascomycota</taxon>
        <taxon>Pezizomycotina</taxon>
        <taxon>Sordariomycetes</taxon>
        <taxon>Hypocreomycetidae</taxon>
        <taxon>Hypocreales</taxon>
        <taxon>Nectriaceae</taxon>
        <taxon>Fusarium</taxon>
        <taxon>Fusarium lateritium species complex</taxon>
    </lineage>
</organism>
<protein>
    <submittedName>
        <fullName evidence="1">Uncharacterized protein</fullName>
    </submittedName>
</protein>
<dbReference type="AlphaFoldDB" id="A0A8H4U5A7"/>
<dbReference type="EMBL" id="JABEXW010000135">
    <property type="protein sequence ID" value="KAF4970140.1"/>
    <property type="molecule type" value="Genomic_DNA"/>
</dbReference>
<dbReference type="OrthoDB" id="3561681at2759"/>
<sequence length="374" mass="43471">MSGEPTFLTPAEGGRIWRDFTSTDETFRHFNEPAPDERPNYCFAITGEALRTVHTPQDWFLIVFTDRTVFKEPPSYRRIENERDWTSWKTDCAPAVIPGISKPSFSLLKNSHGDDGTNLKHYPQTLSWLPVSADKTKDIATSMYVPAAFFDLIRRPRTVFTKLESFVQGQKCEVYVFSVNPALGHSTAINVTYFPDTQQVFGVFMGYNDREDFEDITAHLFLNRRFVENPFALILAFLEFEKKHRFAQIDYLVDKLSDKIARYQRASQEADDQSETIHELYSRVGTLTTQLKMWKMQLDKLLPLCPRITPRREYTMERGGFWLRPEDYIAELQDVYEEGIMRCENSMQTVALAIQVNLVEVMHNKTSINDFECE</sequence>